<dbReference type="Pfam" id="PF17763">
    <property type="entry name" value="Asparaginase_C"/>
    <property type="match status" value="1"/>
</dbReference>
<dbReference type="InterPro" id="IPR040919">
    <property type="entry name" value="Asparaginase_C"/>
</dbReference>
<evidence type="ECO:0000256" key="1">
    <source>
        <dbReference type="ARBA" id="ARBA00010518"/>
    </source>
</evidence>
<gene>
    <name evidence="9" type="ORF">G7Y31_07940</name>
</gene>
<reference evidence="9 10" key="1">
    <citation type="submission" date="2020-11" db="EMBL/GenBank/DDBJ databases">
        <title>Corynebacterium sp. ZJ-599.</title>
        <authorList>
            <person name="Zhou J."/>
        </authorList>
    </citation>
    <scope>NUCLEOTIDE SEQUENCE [LARGE SCALE GENOMIC DNA]</scope>
    <source>
        <strain evidence="9 10">ZJ-599</strain>
    </source>
</reference>
<keyword evidence="10" id="KW-1185">Reference proteome</keyword>
<dbReference type="Proteomes" id="UP000594681">
    <property type="component" value="Chromosome"/>
</dbReference>
<dbReference type="GO" id="GO:0004067">
    <property type="term" value="F:asparaginase activity"/>
    <property type="evidence" value="ECO:0007669"/>
    <property type="project" value="UniProtKB-UniRule"/>
</dbReference>
<dbReference type="PANTHER" id="PTHR11707">
    <property type="entry name" value="L-ASPARAGINASE"/>
    <property type="match status" value="1"/>
</dbReference>
<dbReference type="GO" id="GO:0006528">
    <property type="term" value="P:asparagine metabolic process"/>
    <property type="evidence" value="ECO:0007669"/>
    <property type="project" value="InterPro"/>
</dbReference>
<dbReference type="InterPro" id="IPR037152">
    <property type="entry name" value="L-asparaginase_N_sf"/>
</dbReference>
<proteinExistence type="inferred from homology"/>
<dbReference type="PANTHER" id="PTHR11707:SF28">
    <property type="entry name" value="60 KDA LYSOPHOSPHOLIPASE"/>
    <property type="match status" value="1"/>
</dbReference>
<dbReference type="Pfam" id="PF00710">
    <property type="entry name" value="Asparaginase"/>
    <property type="match status" value="1"/>
</dbReference>
<dbReference type="EC" id="3.5.1.1" evidence="2"/>
<dbReference type="PIRSF" id="PIRSF500176">
    <property type="entry name" value="L_ASNase"/>
    <property type="match status" value="1"/>
</dbReference>
<feature type="active site" evidence="6">
    <location>
        <position position="17"/>
    </location>
</feature>
<feature type="binding site" evidence="5">
    <location>
        <begin position="88"/>
        <end position="89"/>
    </location>
    <ligand>
        <name>substrate</name>
    </ligand>
</feature>
<feature type="binding site" evidence="5">
    <location>
        <position position="56"/>
    </location>
    <ligand>
        <name>substrate</name>
    </ligand>
</feature>
<dbReference type="InterPro" id="IPR006034">
    <property type="entry name" value="Asparaginase/glutaminase-like"/>
</dbReference>
<feature type="domain" description="L-asparaginase N-terminal" evidence="7">
    <location>
        <begin position="10"/>
        <end position="171"/>
    </location>
</feature>
<evidence type="ECO:0000256" key="6">
    <source>
        <dbReference type="PROSITE-ProRule" id="PRU10099"/>
    </source>
</evidence>
<dbReference type="PROSITE" id="PS51732">
    <property type="entry name" value="ASN_GLN_ASE_3"/>
    <property type="match status" value="1"/>
</dbReference>
<evidence type="ECO:0000256" key="4">
    <source>
        <dbReference type="PIRSR" id="PIRSR001220-1"/>
    </source>
</evidence>
<dbReference type="InterPro" id="IPR036152">
    <property type="entry name" value="Asp/glu_Ase-like_sf"/>
</dbReference>
<evidence type="ECO:0000259" key="8">
    <source>
        <dbReference type="Pfam" id="PF17763"/>
    </source>
</evidence>
<dbReference type="InterPro" id="IPR020827">
    <property type="entry name" value="Asparaginase/glutaminase_AS1"/>
</dbReference>
<accession>A0A7T0PB90</accession>
<protein>
    <recommendedName>
        <fullName evidence="2">asparaginase</fullName>
        <ecNumber evidence="2">3.5.1.1</ecNumber>
    </recommendedName>
</protein>
<feature type="active site" description="O-isoaspartyl threonine intermediate" evidence="4">
    <location>
        <position position="17"/>
    </location>
</feature>
<dbReference type="KEGG" id="cliz:G7Y31_07940"/>
<evidence type="ECO:0000313" key="10">
    <source>
        <dbReference type="Proteomes" id="UP000594681"/>
    </source>
</evidence>
<dbReference type="Gene3D" id="3.40.50.40">
    <property type="match status" value="1"/>
</dbReference>
<dbReference type="SFLD" id="SFLDS00057">
    <property type="entry name" value="Glutaminase/Asparaginase"/>
    <property type="match status" value="1"/>
</dbReference>
<keyword evidence="3" id="KW-0378">Hydrolase</keyword>
<dbReference type="EMBL" id="CP064954">
    <property type="protein sequence ID" value="QPK78492.1"/>
    <property type="molecule type" value="Genomic_DNA"/>
</dbReference>
<evidence type="ECO:0000313" key="9">
    <source>
        <dbReference type="EMBL" id="QPK78492.1"/>
    </source>
</evidence>
<evidence type="ECO:0000256" key="5">
    <source>
        <dbReference type="PIRSR" id="PIRSR001220-2"/>
    </source>
</evidence>
<comment type="similarity">
    <text evidence="1">Belongs to the asparaginase 1 family.</text>
</comment>
<dbReference type="PROSITE" id="PS00144">
    <property type="entry name" value="ASN_GLN_ASE_1"/>
    <property type="match status" value="1"/>
</dbReference>
<dbReference type="RefSeq" id="WP_165010175.1">
    <property type="nucleotide sequence ID" value="NZ_CP064954.1"/>
</dbReference>
<sequence>MTTSAPAPTVLISTGGTIACTQDASGALVPTLTAADLAAYLPQADIRAIDYRRLDSSAITFADIDGLIALVAQEAAAGPARIIITHGTDSLEETALALALFHTGEVPVILTGAQRSADAAAPDGPGNLADCLDITTPGVWIRFGGRTVPAWGARKLHTSALDAFAAADTPAPTAVVPLPVAALASTKVAVISAYPGATRELVDAACAAGYQGLVIEALGSGNMGPDMGAGVAAALEQGVRVIITTRVPEGEVSLVYGGQGGGATLADAGALGSGTLRAGQCRVLLAAALATGTDPAALLG</sequence>
<name>A0A7T0PB90_9CORY</name>
<dbReference type="SMART" id="SM00870">
    <property type="entry name" value="Asparaginase"/>
    <property type="match status" value="1"/>
</dbReference>
<dbReference type="InterPro" id="IPR027473">
    <property type="entry name" value="L-asparaginase_C"/>
</dbReference>
<dbReference type="AlphaFoldDB" id="A0A7T0PB90"/>
<dbReference type="InterPro" id="IPR004550">
    <property type="entry name" value="AsnASE_II"/>
</dbReference>
<dbReference type="PRINTS" id="PR00139">
    <property type="entry name" value="ASNGLNASE"/>
</dbReference>
<organism evidence="9 10">
    <name type="scientific">Corynebacterium lizhenjunii</name>
    <dbReference type="NCBI Taxonomy" id="2709394"/>
    <lineage>
        <taxon>Bacteria</taxon>
        <taxon>Bacillati</taxon>
        <taxon>Actinomycetota</taxon>
        <taxon>Actinomycetes</taxon>
        <taxon>Mycobacteriales</taxon>
        <taxon>Corynebacteriaceae</taxon>
        <taxon>Corynebacterium</taxon>
    </lineage>
</organism>
<dbReference type="SUPFAM" id="SSF53774">
    <property type="entry name" value="Glutaminase/Asparaginase"/>
    <property type="match status" value="1"/>
</dbReference>
<feature type="domain" description="Asparaginase/glutaminase C-terminal" evidence="8">
    <location>
        <begin position="187"/>
        <end position="297"/>
    </location>
</feature>
<dbReference type="InterPro" id="IPR027474">
    <property type="entry name" value="L-asparaginase_N"/>
</dbReference>
<dbReference type="CDD" id="cd08964">
    <property type="entry name" value="L-asparaginase_II"/>
    <property type="match status" value="1"/>
</dbReference>
<evidence type="ECO:0000256" key="3">
    <source>
        <dbReference type="ARBA" id="ARBA00022801"/>
    </source>
</evidence>
<dbReference type="Gene3D" id="3.40.50.1170">
    <property type="entry name" value="L-asparaginase, N-terminal domain"/>
    <property type="match status" value="1"/>
</dbReference>
<dbReference type="PIRSF" id="PIRSF001220">
    <property type="entry name" value="L-ASNase_gatD"/>
    <property type="match status" value="1"/>
</dbReference>
<evidence type="ECO:0000256" key="2">
    <source>
        <dbReference type="ARBA" id="ARBA00012920"/>
    </source>
</evidence>
<evidence type="ECO:0000259" key="7">
    <source>
        <dbReference type="Pfam" id="PF00710"/>
    </source>
</evidence>